<feature type="region of interest" description="Disordered" evidence="11">
    <location>
        <begin position="44"/>
        <end position="70"/>
    </location>
</feature>
<dbReference type="GO" id="GO:0035556">
    <property type="term" value="P:intracellular signal transduction"/>
    <property type="evidence" value="ECO:0007669"/>
    <property type="project" value="TreeGrafter"/>
</dbReference>
<dbReference type="PANTHER" id="PTHR24346">
    <property type="entry name" value="MAP/MICROTUBULE AFFINITY-REGULATING KINASE"/>
    <property type="match status" value="1"/>
</dbReference>
<evidence type="ECO:0000256" key="5">
    <source>
        <dbReference type="ARBA" id="ARBA00022741"/>
    </source>
</evidence>
<evidence type="ECO:0000256" key="3">
    <source>
        <dbReference type="ARBA" id="ARBA00022527"/>
    </source>
</evidence>
<feature type="compositionally biased region" description="Basic and acidic residues" evidence="11">
    <location>
        <begin position="44"/>
        <end position="53"/>
    </location>
</feature>
<dbReference type="GO" id="GO:0004674">
    <property type="term" value="F:protein serine/threonine kinase activity"/>
    <property type="evidence" value="ECO:0007669"/>
    <property type="project" value="UniProtKB-KW"/>
</dbReference>
<dbReference type="GO" id="GO:0005737">
    <property type="term" value="C:cytoplasm"/>
    <property type="evidence" value="ECO:0007669"/>
    <property type="project" value="TreeGrafter"/>
</dbReference>
<keyword evidence="5 10" id="KW-0547">Nucleotide-binding</keyword>
<dbReference type="Gene3D" id="3.30.200.20">
    <property type="entry name" value="Phosphorylase Kinase, domain 1"/>
    <property type="match status" value="1"/>
</dbReference>
<dbReference type="SUPFAM" id="SSF56112">
    <property type="entry name" value="Protein kinase-like (PK-like)"/>
    <property type="match status" value="1"/>
</dbReference>
<dbReference type="InterPro" id="IPR011009">
    <property type="entry name" value="Kinase-like_dom_sf"/>
</dbReference>
<comment type="catalytic activity">
    <reaction evidence="9">
        <text>L-seryl-[protein] + ATP = O-phospho-L-seryl-[protein] + ADP + H(+)</text>
        <dbReference type="Rhea" id="RHEA:17989"/>
        <dbReference type="Rhea" id="RHEA-COMP:9863"/>
        <dbReference type="Rhea" id="RHEA-COMP:11604"/>
        <dbReference type="ChEBI" id="CHEBI:15378"/>
        <dbReference type="ChEBI" id="CHEBI:29999"/>
        <dbReference type="ChEBI" id="CHEBI:30616"/>
        <dbReference type="ChEBI" id="CHEBI:83421"/>
        <dbReference type="ChEBI" id="CHEBI:456216"/>
        <dbReference type="EC" id="2.7.11.1"/>
    </reaction>
</comment>
<evidence type="ECO:0000259" key="12">
    <source>
        <dbReference type="PROSITE" id="PS50011"/>
    </source>
</evidence>
<keyword evidence="4" id="KW-0808">Transferase</keyword>
<evidence type="ECO:0000256" key="2">
    <source>
        <dbReference type="ARBA" id="ARBA00012513"/>
    </source>
</evidence>
<evidence type="ECO:0000256" key="8">
    <source>
        <dbReference type="ARBA" id="ARBA00047899"/>
    </source>
</evidence>
<keyword evidence="6" id="KW-0418">Kinase</keyword>
<gene>
    <name evidence="13" type="ORF">PARMNEM_LOCUS20092</name>
</gene>
<dbReference type="Pfam" id="PF00069">
    <property type="entry name" value="Pkinase"/>
    <property type="match status" value="1"/>
</dbReference>
<evidence type="ECO:0000256" key="1">
    <source>
        <dbReference type="ARBA" id="ARBA00010791"/>
    </source>
</evidence>
<comment type="similarity">
    <text evidence="1">Belongs to the protein kinase superfamily. CAMK Ser/Thr protein kinase family. NIM1 subfamily.</text>
</comment>
<dbReference type="InterPro" id="IPR017441">
    <property type="entry name" value="Protein_kinase_ATP_BS"/>
</dbReference>
<evidence type="ECO:0000313" key="14">
    <source>
        <dbReference type="Proteomes" id="UP001314205"/>
    </source>
</evidence>
<dbReference type="PANTHER" id="PTHR24346:SF107">
    <property type="entry name" value="SERINE_THREONINE-PROTEIN KINASE CHK1"/>
    <property type="match status" value="1"/>
</dbReference>
<evidence type="ECO:0000256" key="4">
    <source>
        <dbReference type="ARBA" id="ARBA00022679"/>
    </source>
</evidence>
<evidence type="ECO:0000256" key="7">
    <source>
        <dbReference type="ARBA" id="ARBA00022840"/>
    </source>
</evidence>
<dbReference type="PROSITE" id="PS50011">
    <property type="entry name" value="PROTEIN_KINASE_DOM"/>
    <property type="match status" value="1"/>
</dbReference>
<evidence type="ECO:0000256" key="10">
    <source>
        <dbReference type="PROSITE-ProRule" id="PRU10141"/>
    </source>
</evidence>
<evidence type="ECO:0000256" key="9">
    <source>
        <dbReference type="ARBA" id="ARBA00048679"/>
    </source>
</evidence>
<feature type="binding site" evidence="10">
    <location>
        <position position="40"/>
    </location>
    <ligand>
        <name>ATP</name>
        <dbReference type="ChEBI" id="CHEBI:30616"/>
    </ligand>
</feature>
<keyword evidence="7 10" id="KW-0067">ATP-binding</keyword>
<dbReference type="InterPro" id="IPR000719">
    <property type="entry name" value="Prot_kinase_dom"/>
</dbReference>
<proteinExistence type="inferred from homology"/>
<dbReference type="AlphaFoldDB" id="A0AAV1M4Y4"/>
<evidence type="ECO:0000256" key="11">
    <source>
        <dbReference type="SAM" id="MobiDB-lite"/>
    </source>
</evidence>
<reference evidence="13 14" key="1">
    <citation type="submission" date="2023-11" db="EMBL/GenBank/DDBJ databases">
        <authorList>
            <person name="Hedman E."/>
            <person name="Englund M."/>
            <person name="Stromberg M."/>
            <person name="Nyberg Akerstrom W."/>
            <person name="Nylinder S."/>
            <person name="Jareborg N."/>
            <person name="Kallberg Y."/>
            <person name="Kronander E."/>
        </authorList>
    </citation>
    <scope>NUCLEOTIDE SEQUENCE [LARGE SCALE GENOMIC DNA]</scope>
</reference>
<comment type="caution">
    <text evidence="13">The sequence shown here is derived from an EMBL/GenBank/DDBJ whole genome shotgun (WGS) entry which is preliminary data.</text>
</comment>
<dbReference type="GO" id="GO:0005524">
    <property type="term" value="F:ATP binding"/>
    <property type="evidence" value="ECO:0007669"/>
    <property type="project" value="UniProtKB-UniRule"/>
</dbReference>
<keyword evidence="3" id="KW-0723">Serine/threonine-protein kinase</keyword>
<feature type="compositionally biased region" description="Basic and acidic residues" evidence="11">
    <location>
        <begin position="60"/>
        <end position="70"/>
    </location>
</feature>
<organism evidence="13 14">
    <name type="scientific">Parnassius mnemosyne</name>
    <name type="common">clouded apollo</name>
    <dbReference type="NCBI Taxonomy" id="213953"/>
    <lineage>
        <taxon>Eukaryota</taxon>
        <taxon>Metazoa</taxon>
        <taxon>Ecdysozoa</taxon>
        <taxon>Arthropoda</taxon>
        <taxon>Hexapoda</taxon>
        <taxon>Insecta</taxon>
        <taxon>Pterygota</taxon>
        <taxon>Neoptera</taxon>
        <taxon>Endopterygota</taxon>
        <taxon>Lepidoptera</taxon>
        <taxon>Glossata</taxon>
        <taxon>Ditrysia</taxon>
        <taxon>Papilionoidea</taxon>
        <taxon>Papilionidae</taxon>
        <taxon>Parnassiinae</taxon>
        <taxon>Parnassini</taxon>
        <taxon>Parnassius</taxon>
        <taxon>Driopa</taxon>
    </lineage>
</organism>
<dbReference type="EMBL" id="CAVLGL010000126">
    <property type="protein sequence ID" value="CAK1601457.1"/>
    <property type="molecule type" value="Genomic_DNA"/>
</dbReference>
<dbReference type="Proteomes" id="UP001314205">
    <property type="component" value="Unassembled WGS sequence"/>
</dbReference>
<evidence type="ECO:0000313" key="13">
    <source>
        <dbReference type="EMBL" id="CAK1601457.1"/>
    </source>
</evidence>
<protein>
    <recommendedName>
        <fullName evidence="2">non-specific serine/threonine protein kinase</fullName>
        <ecNumber evidence="2">2.7.11.1</ecNumber>
    </recommendedName>
</protein>
<accession>A0AAV1M4Y4</accession>
<sequence length="118" mass="12503">MAAGGEFVEGWLVAQVLGEGAYGEVRLLVHARSGACVALKALRRGGEGAREGAAEGAGEGAREAEGGAREAALHRALRHPHVLRCLGERVHADRHYLFLEYAQGGELFDRIGLCPCLT</sequence>
<name>A0AAV1M4Y4_9NEOP</name>
<evidence type="ECO:0000256" key="6">
    <source>
        <dbReference type="ARBA" id="ARBA00022777"/>
    </source>
</evidence>
<keyword evidence="14" id="KW-1185">Reference proteome</keyword>
<comment type="catalytic activity">
    <reaction evidence="8">
        <text>L-threonyl-[protein] + ATP = O-phospho-L-threonyl-[protein] + ADP + H(+)</text>
        <dbReference type="Rhea" id="RHEA:46608"/>
        <dbReference type="Rhea" id="RHEA-COMP:11060"/>
        <dbReference type="Rhea" id="RHEA-COMP:11605"/>
        <dbReference type="ChEBI" id="CHEBI:15378"/>
        <dbReference type="ChEBI" id="CHEBI:30013"/>
        <dbReference type="ChEBI" id="CHEBI:30616"/>
        <dbReference type="ChEBI" id="CHEBI:61977"/>
        <dbReference type="ChEBI" id="CHEBI:456216"/>
        <dbReference type="EC" id="2.7.11.1"/>
    </reaction>
</comment>
<dbReference type="PROSITE" id="PS00107">
    <property type="entry name" value="PROTEIN_KINASE_ATP"/>
    <property type="match status" value="1"/>
</dbReference>
<dbReference type="EC" id="2.7.11.1" evidence="2"/>
<feature type="domain" description="Protein kinase" evidence="12">
    <location>
        <begin position="11"/>
        <end position="118"/>
    </location>
</feature>